<organism evidence="5 6">
    <name type="scientific">Chitinophaga caseinilytica</name>
    <dbReference type="NCBI Taxonomy" id="2267521"/>
    <lineage>
        <taxon>Bacteria</taxon>
        <taxon>Pseudomonadati</taxon>
        <taxon>Bacteroidota</taxon>
        <taxon>Chitinophagia</taxon>
        <taxon>Chitinophagales</taxon>
        <taxon>Chitinophagaceae</taxon>
        <taxon>Chitinophaga</taxon>
    </lineage>
</organism>
<protein>
    <submittedName>
        <fullName evidence="5">MBG domain-containing protein</fullName>
    </submittedName>
</protein>
<feature type="compositionally biased region" description="Polar residues" evidence="2">
    <location>
        <begin position="1662"/>
        <end position="1671"/>
    </location>
</feature>
<feature type="domain" description="Fibronectin type-III" evidence="4">
    <location>
        <begin position="262"/>
        <end position="365"/>
    </location>
</feature>
<dbReference type="InterPro" id="IPR003961">
    <property type="entry name" value="FN3_dom"/>
</dbReference>
<feature type="signal peptide" evidence="3">
    <location>
        <begin position="1"/>
        <end position="24"/>
    </location>
</feature>
<feature type="domain" description="Fibronectin type-III" evidence="4">
    <location>
        <begin position="501"/>
        <end position="601"/>
    </location>
</feature>
<sequence length="1671" mass="176873">MKHLLLRILPLVLLLFGSLTETHAAAPTLPSTNVVWNGIEGNYLNFYWTRGDGARRIVIARAGQPVSARPQDGKTYTADAAFGQGEAIKPGEYVIGDGNINQISLTGLTSGVEYYIAVFEYNGTGTTTEYLNSGFLTGSKATMAPPTQQASTLTFTNLTGSKATFNWTNGNGYGRIIVVREGSAVDATPDEFKFYNPNYTFGNGHQVGTGNYVVYNWYGSQQTQTIYGFKNNTTYHVAIYEYNGFNAPAYTRPAATGSFKTPSEPTQPPTNLYSDSHDTKQFRLLFPAGNGSKRLVIGRKGAAVTTVPQDGVTYTANAVFGQGSKLGTDEFVVYAGTDWLGTVTGLEPGTMYHFRAFEYEDASTPDYLTSAFSEGSTKTLTTPTTGPTAISADDIRAFQLTLKWTKGDGANRLLIAKANSPVDITPDEFQAYAANPSFGYGQQIGNGNYVMSWGAYTQTTVYQLQAGVTYHFALYEANGTVNPMYLKPAATFSATTQAKPTTHPSGLQIDSRAISSLRVYCNMGNGTKLLVIGKKGSPVTAVPVDKKVYRPSWKWADGEEIAPGEFVIHADTWNAPTVNTLEPNTTYHFRVINYNEINGEPFYYTADPMTDGSGTTIDYARPQASNLTFTDIAHTTMKLNFTVGGGARRLVVYKIGAPVDANPQDGTGYGTGSSLGNGNFVLGYTSNGEFTATGLTAGTNYHFAVYEMLPNLYYYTTPPLRGSATTTGTTQTITFPDLPTLTYGDADFDPQATASSNLPVSYEFSTAGYAEVVNGKVHILKAGTITITAKQDGDATYAPATPVSKTLRIGSAPLTIRADNQSIDFNAAIPALTATYTGFVLGETSAVLQTQPKLGTTAKTGDAPGDYTISISGAQAANYAITHIPGILTIKPPPRKPQTITFPALAALRYGMVPVALRATASSQLQVFYQSDNTGVAQIVNGELQIKGTGTARITANCPGDQTWEDAPPVSITVTVNKADLAILAENKTMTQGQAVPAFTAKYIGLVYGEQPTVLTTPAVLASTAGNTPAPGTYDITVTGATSPNYAITMTKGTLLVQPRPKQSQTITFTPIADKTYGDANILLDGTSSSQLPVTYRTTTPAVISITNGQVTILGSGNAVIIASQAGDNDFDPALDVSRTFVVRRATLEVKADDKSKVEGATNPALTVTYTGFVKNETVNVLTQRATPTTAVTTSTPAGSYPIFPGSAAAANYTMQYVNGTLTVTAKPKQTQNITFPLITAKTYGDADFAAGATASSQLAVRLVSLTPAVASIVNGQVHILKAGTATIRAEQDGNNDYLPATAVTRSVVVAKATITASPQNASKVYLDPMPAIDIRYTGFVKGENAGVILTAPIVNTPANQQSPAGVYRIRLTGGTAENYQFSYTEANLTITRRAQQLQFTAPANKVYGNANFALTAAATSNLPVRFVSETPDIVAITGATVRILKAGTARIRAEQPGDNNWEAATPAIHSFAIAKASLTVTAEDKTKVQGTDNPPLTVRYTGFVNGDNASDLQTAPIVSTTADRNSTPGNYPITATGAASGNYTLTYVPGTLTVTPRSRTQTITFPNLAPKTYGDGDFAAGASASSNLAVTYTSGNPNVATIINGQLHIVGAGTAVITARQAGNNEWLPATPVTRTLTVAKAPLTIRAADKTRKLAPPTRPSTRLTSGLY</sequence>
<evidence type="ECO:0000259" key="4">
    <source>
        <dbReference type="SMART" id="SM00060"/>
    </source>
</evidence>
<feature type="domain" description="Fibronectin type-III" evidence="4">
    <location>
        <begin position="621"/>
        <end position="716"/>
    </location>
</feature>
<keyword evidence="6" id="KW-1185">Reference proteome</keyword>
<feature type="domain" description="Fibronectin type-III" evidence="4">
    <location>
        <begin position="27"/>
        <end position="127"/>
    </location>
</feature>
<keyword evidence="1" id="KW-0677">Repeat</keyword>
<keyword evidence="3" id="KW-0732">Signal</keyword>
<feature type="domain" description="Fibronectin type-III" evidence="4">
    <location>
        <begin position="384"/>
        <end position="483"/>
    </location>
</feature>
<name>A0ABZ2Z972_9BACT</name>
<dbReference type="Gene3D" id="2.60.40.1080">
    <property type="match status" value="3"/>
</dbReference>
<dbReference type="RefSeq" id="WP_341843278.1">
    <property type="nucleotide sequence ID" value="NZ_CP149792.1"/>
</dbReference>
<feature type="chain" id="PRO_5045388872" evidence="3">
    <location>
        <begin position="25"/>
        <end position="1671"/>
    </location>
</feature>
<evidence type="ECO:0000256" key="1">
    <source>
        <dbReference type="ARBA" id="ARBA00022737"/>
    </source>
</evidence>
<feature type="region of interest" description="Disordered" evidence="2">
    <location>
        <begin position="1650"/>
        <end position="1671"/>
    </location>
</feature>
<reference evidence="5 6" key="1">
    <citation type="submission" date="2024-03" db="EMBL/GenBank/DDBJ databases">
        <title>Chitinophaga caseinilytica sp. nov., a casein hydrolysing bacterium isolated from forest soil.</title>
        <authorList>
            <person name="Lee D.S."/>
            <person name="Han D.M."/>
            <person name="Baek J.H."/>
            <person name="Choi D.G."/>
            <person name="Jeon J.H."/>
            <person name="Jeon C.O."/>
        </authorList>
    </citation>
    <scope>NUCLEOTIDE SEQUENCE [LARGE SCALE GENOMIC DNA]</scope>
    <source>
        <strain evidence="5 6">KACC 19118</strain>
    </source>
</reference>
<dbReference type="Proteomes" id="UP001449657">
    <property type="component" value="Chromosome"/>
</dbReference>
<dbReference type="InterPro" id="IPR008964">
    <property type="entry name" value="Invasin/intimin_cell_adhesion"/>
</dbReference>
<dbReference type="SUPFAM" id="SSF49373">
    <property type="entry name" value="Invasin/intimin cell-adhesion fragments"/>
    <property type="match status" value="1"/>
</dbReference>
<dbReference type="SUPFAM" id="SSF49265">
    <property type="entry name" value="Fibronectin type III"/>
    <property type="match status" value="1"/>
</dbReference>
<accession>A0ABZ2Z972</accession>
<evidence type="ECO:0000313" key="6">
    <source>
        <dbReference type="Proteomes" id="UP001449657"/>
    </source>
</evidence>
<dbReference type="PANTHER" id="PTHR13817">
    <property type="entry name" value="TITIN"/>
    <property type="match status" value="1"/>
</dbReference>
<dbReference type="PANTHER" id="PTHR13817:SF73">
    <property type="entry name" value="FIBRONECTIN TYPE-III DOMAIN-CONTAINING PROTEIN"/>
    <property type="match status" value="1"/>
</dbReference>
<proteinExistence type="predicted"/>
<dbReference type="Pfam" id="PF18676">
    <property type="entry name" value="MBG_2"/>
    <property type="match status" value="5"/>
</dbReference>
<evidence type="ECO:0000313" key="5">
    <source>
        <dbReference type="EMBL" id="WZN48692.1"/>
    </source>
</evidence>
<dbReference type="SMART" id="SM00060">
    <property type="entry name" value="FN3"/>
    <property type="match status" value="6"/>
</dbReference>
<dbReference type="InterPro" id="IPR036116">
    <property type="entry name" value="FN3_sf"/>
</dbReference>
<dbReference type="InterPro" id="IPR050964">
    <property type="entry name" value="Striated_Muscle_Regulatory"/>
</dbReference>
<dbReference type="EMBL" id="CP150096">
    <property type="protein sequence ID" value="WZN48692.1"/>
    <property type="molecule type" value="Genomic_DNA"/>
</dbReference>
<dbReference type="Gene3D" id="3.30.160.710">
    <property type="match status" value="4"/>
</dbReference>
<feature type="domain" description="Fibronectin type-III" evidence="4">
    <location>
        <begin position="147"/>
        <end position="248"/>
    </location>
</feature>
<evidence type="ECO:0000256" key="3">
    <source>
        <dbReference type="SAM" id="SignalP"/>
    </source>
</evidence>
<gene>
    <name evidence="5" type="ORF">WJU22_10955</name>
</gene>
<dbReference type="InterPro" id="IPR041286">
    <property type="entry name" value="MBG_2"/>
</dbReference>
<evidence type="ECO:0000256" key="2">
    <source>
        <dbReference type="SAM" id="MobiDB-lite"/>
    </source>
</evidence>